<dbReference type="GO" id="GO:0016020">
    <property type="term" value="C:membrane"/>
    <property type="evidence" value="ECO:0007669"/>
    <property type="project" value="UniProtKB-SubCell"/>
</dbReference>
<evidence type="ECO:0000259" key="7">
    <source>
        <dbReference type="PROSITE" id="PS50850"/>
    </source>
</evidence>
<proteinExistence type="predicted"/>
<feature type="chain" id="PRO_5028110090" evidence="6">
    <location>
        <begin position="21"/>
        <end position="562"/>
    </location>
</feature>
<dbReference type="AlphaFoldDB" id="A0A6P5IRA3"/>
<comment type="subcellular location">
    <subcellularLocation>
        <location evidence="1">Membrane</location>
        <topology evidence="1">Multi-pass membrane protein</topology>
    </subcellularLocation>
</comment>
<feature type="domain" description="Major facilitator superfamily (MFS) profile" evidence="7">
    <location>
        <begin position="88"/>
        <end position="516"/>
    </location>
</feature>
<dbReference type="InterPro" id="IPR020846">
    <property type="entry name" value="MFS_dom"/>
</dbReference>
<organism evidence="8 9">
    <name type="scientific">Phascolarctos cinereus</name>
    <name type="common">Koala</name>
    <dbReference type="NCBI Taxonomy" id="38626"/>
    <lineage>
        <taxon>Eukaryota</taxon>
        <taxon>Metazoa</taxon>
        <taxon>Chordata</taxon>
        <taxon>Craniata</taxon>
        <taxon>Vertebrata</taxon>
        <taxon>Euteleostomi</taxon>
        <taxon>Mammalia</taxon>
        <taxon>Metatheria</taxon>
        <taxon>Diprotodontia</taxon>
        <taxon>Phascolarctidae</taxon>
        <taxon>Phascolarctos</taxon>
    </lineage>
</organism>
<feature type="transmembrane region" description="Helical" evidence="5">
    <location>
        <begin position="491"/>
        <end position="512"/>
    </location>
</feature>
<feature type="transmembrane region" description="Helical" evidence="5">
    <location>
        <begin position="428"/>
        <end position="452"/>
    </location>
</feature>
<dbReference type="KEGG" id="pcw:110195277"/>
<dbReference type="PANTHER" id="PTHR24064">
    <property type="entry name" value="SOLUTE CARRIER FAMILY 22 MEMBER"/>
    <property type="match status" value="1"/>
</dbReference>
<evidence type="ECO:0000256" key="5">
    <source>
        <dbReference type="SAM" id="Phobius"/>
    </source>
</evidence>
<keyword evidence="8" id="KW-1185">Reference proteome</keyword>
<dbReference type="Pfam" id="PF07690">
    <property type="entry name" value="MFS_1"/>
    <property type="match status" value="1"/>
</dbReference>
<feature type="transmembrane region" description="Helical" evidence="5">
    <location>
        <begin position="464"/>
        <end position="485"/>
    </location>
</feature>
<keyword evidence="3 5" id="KW-1133">Transmembrane helix</keyword>
<feature type="transmembrane region" description="Helical" evidence="5">
    <location>
        <begin position="341"/>
        <end position="360"/>
    </location>
</feature>
<feature type="transmembrane region" description="Helical" evidence="5">
    <location>
        <begin position="183"/>
        <end position="200"/>
    </location>
</feature>
<evidence type="ECO:0000256" key="2">
    <source>
        <dbReference type="ARBA" id="ARBA00022692"/>
    </source>
</evidence>
<dbReference type="GO" id="GO:0022857">
    <property type="term" value="F:transmembrane transporter activity"/>
    <property type="evidence" value="ECO:0007669"/>
    <property type="project" value="InterPro"/>
</dbReference>
<dbReference type="Proteomes" id="UP000515140">
    <property type="component" value="Unplaced"/>
</dbReference>
<keyword evidence="2 5" id="KW-0812">Transmembrane</keyword>
<feature type="transmembrane region" description="Helical" evidence="5">
    <location>
        <begin position="220"/>
        <end position="238"/>
    </location>
</feature>
<evidence type="ECO:0000313" key="9">
    <source>
        <dbReference type="RefSeq" id="XP_020823608.1"/>
    </source>
</evidence>
<evidence type="ECO:0000256" key="3">
    <source>
        <dbReference type="ARBA" id="ARBA00022989"/>
    </source>
</evidence>
<feature type="transmembrane region" description="Helical" evidence="5">
    <location>
        <begin position="403"/>
        <end position="422"/>
    </location>
</feature>
<feature type="transmembrane region" description="Helical" evidence="5">
    <location>
        <begin position="244"/>
        <end position="263"/>
    </location>
</feature>
<accession>A0A6P5IRA3</accession>
<feature type="transmembrane region" description="Helical" evidence="5">
    <location>
        <begin position="372"/>
        <end position="391"/>
    </location>
</feature>
<dbReference type="PROSITE" id="PS50850">
    <property type="entry name" value="MFS"/>
    <property type="match status" value="1"/>
</dbReference>
<evidence type="ECO:0000256" key="1">
    <source>
        <dbReference type="ARBA" id="ARBA00004141"/>
    </source>
</evidence>
<protein>
    <submittedName>
        <fullName evidence="9">Solute carrier family 22 member 20-like</fullName>
    </submittedName>
</protein>
<evidence type="ECO:0000256" key="4">
    <source>
        <dbReference type="ARBA" id="ARBA00023136"/>
    </source>
</evidence>
<reference evidence="9" key="1">
    <citation type="submission" date="2025-08" db="UniProtKB">
        <authorList>
            <consortium name="RefSeq"/>
        </authorList>
    </citation>
    <scope>IDENTIFICATION</scope>
    <source>
        <tissue evidence="9">Spleen</tissue>
    </source>
</reference>
<feature type="signal peptide" evidence="6">
    <location>
        <begin position="1"/>
        <end position="20"/>
    </location>
</feature>
<evidence type="ECO:0000313" key="8">
    <source>
        <dbReference type="Proteomes" id="UP000515140"/>
    </source>
</evidence>
<dbReference type="SUPFAM" id="SSF103473">
    <property type="entry name" value="MFS general substrate transporter"/>
    <property type="match status" value="1"/>
</dbReference>
<dbReference type="InterPro" id="IPR036259">
    <property type="entry name" value="MFS_trans_sf"/>
</dbReference>
<gene>
    <name evidence="9" type="primary">LOC110195277</name>
</gene>
<keyword evidence="6" id="KW-0732">Signal</keyword>
<dbReference type="InterPro" id="IPR011701">
    <property type="entry name" value="MFS"/>
</dbReference>
<evidence type="ECO:0000256" key="6">
    <source>
        <dbReference type="SAM" id="SignalP"/>
    </source>
</evidence>
<sequence length="562" mass="62826">MGHFQVLQMVLLFLPGMVYACINVLQIFIRVIPEHHCRLQNQTSAVSAFRGDGRDRDLLKVSIPMDKRGKPETCLRFTEPQWQLLNPNATEQARLDTEHCLDGWVYDKSVSSSSIVAEWDLVCEQKLLIYICVAIFAGGHLAGSVVFGILSDRFGRRTMLLWSSLMAMISGTCEAFVPTFTGHVIFKFFTGAAVVGVFTTRNCLTLEWTPPERRIHVNTYNIYSSSLGQILMSGWAYLVRDWHWLQFSASASFVIALLFALYVDRTANKLSKQALPESARWQITHNKLHMAMKTLQKVAWINGQKEQGRKLTPEGVMSYIQEDLTTVKASSSLRDLFQTPGICKISSCVVFGWFACGFSYTAMVMDLQKFGFSIYLVQVLFALIDFPARLFGSISMSYVGNRFTFIFCALFSGCVIIIPIFVPQDMAALTLTLNVLGRGGLGVMFLCIYLYTLELYPTEIRQKGTSVGIFTSRFGAVLAPCVYITETSSTILKPLLFGVVPILSAIAVSFLIETRGLPLLETIQETEKRVKRAQSLKGNASEEVQKRQALLIPAIPEAESTV</sequence>
<dbReference type="Gene3D" id="1.20.1250.20">
    <property type="entry name" value="MFS general substrate transporter like domains"/>
    <property type="match status" value="1"/>
</dbReference>
<feature type="transmembrane region" description="Helical" evidence="5">
    <location>
        <begin position="127"/>
        <end position="150"/>
    </location>
</feature>
<keyword evidence="4 5" id="KW-0472">Membrane</keyword>
<dbReference type="GeneID" id="110195277"/>
<dbReference type="RefSeq" id="XP_020823608.1">
    <property type="nucleotide sequence ID" value="XM_020967949.1"/>
</dbReference>
<dbReference type="InParanoid" id="A0A6P5IRA3"/>
<name>A0A6P5IRA3_PHACI</name>